<evidence type="ECO:0000313" key="2">
    <source>
        <dbReference type="Proteomes" id="UP000678499"/>
    </source>
</evidence>
<name>A0A7R9G9H0_9CRUS</name>
<gene>
    <name evidence="1" type="ORF">NMOB1V02_LOCUS385</name>
</gene>
<protein>
    <submittedName>
        <fullName evidence="1">Uncharacterized protein</fullName>
    </submittedName>
</protein>
<dbReference type="EMBL" id="OA882069">
    <property type="protein sequence ID" value="CAD7272455.1"/>
    <property type="molecule type" value="Genomic_DNA"/>
</dbReference>
<reference evidence="1" key="1">
    <citation type="submission" date="2020-11" db="EMBL/GenBank/DDBJ databases">
        <authorList>
            <person name="Tran Van P."/>
        </authorList>
    </citation>
    <scope>NUCLEOTIDE SEQUENCE</scope>
</reference>
<organism evidence="1">
    <name type="scientific">Notodromas monacha</name>
    <dbReference type="NCBI Taxonomy" id="399045"/>
    <lineage>
        <taxon>Eukaryota</taxon>
        <taxon>Metazoa</taxon>
        <taxon>Ecdysozoa</taxon>
        <taxon>Arthropoda</taxon>
        <taxon>Crustacea</taxon>
        <taxon>Oligostraca</taxon>
        <taxon>Ostracoda</taxon>
        <taxon>Podocopa</taxon>
        <taxon>Podocopida</taxon>
        <taxon>Cypridocopina</taxon>
        <taxon>Cypridoidea</taxon>
        <taxon>Cyprididae</taxon>
        <taxon>Notodromas</taxon>
    </lineage>
</organism>
<sequence length="191" mass="21244">MSGDRQRGNVPPQAKKNDDTVEMIPINRAFKIGILSLLMDRVKLKMLQRKMRDPALEACYDGEDLQITMAFMKAVRPGGFMCDLSSVKCIPIICFALVFPCSVSTRLSSQGSAPPQAPKNDDTVEMVPINRAVKIGILSLLMDRVNLNRLERKMRDPALEAFHDGEDMQITMAFVKAVQPGGFMCGRSLPR</sequence>
<dbReference type="AlphaFoldDB" id="A0A7R9G9H0"/>
<accession>A0A7R9G9H0</accession>
<proteinExistence type="predicted"/>
<dbReference type="Proteomes" id="UP000678499">
    <property type="component" value="Unassembled WGS sequence"/>
</dbReference>
<keyword evidence="2" id="KW-1185">Reference proteome</keyword>
<dbReference type="EMBL" id="CAJPEX010000032">
    <property type="protein sequence ID" value="CAG0912607.1"/>
    <property type="molecule type" value="Genomic_DNA"/>
</dbReference>
<evidence type="ECO:0000313" key="1">
    <source>
        <dbReference type="EMBL" id="CAD7272455.1"/>
    </source>
</evidence>